<dbReference type="Proteomes" id="UP000326289">
    <property type="component" value="Unassembled WGS sequence"/>
</dbReference>
<name>A0A5N6ILU1_9EURO</name>
<evidence type="ECO:0000313" key="1">
    <source>
        <dbReference type="EMBL" id="KAB8267652.1"/>
    </source>
</evidence>
<evidence type="ECO:0000313" key="2">
    <source>
        <dbReference type="Proteomes" id="UP000326289"/>
    </source>
</evidence>
<accession>A0A5N6ILU1</accession>
<keyword evidence="2" id="KW-1185">Reference proteome</keyword>
<sequence length="82" mass="9440">MSSAMSFSFQGDQSSGDIFMITKHRRREEGKQKEKKVGEKERKKFKVTVCLYFLPMIRRAEVEYTIDLGLLPPPSSSSRDGH</sequence>
<proteinExistence type="predicted"/>
<protein>
    <submittedName>
        <fullName evidence="1">Uncharacterized protein</fullName>
    </submittedName>
</protein>
<gene>
    <name evidence="1" type="ORF">BDV30DRAFT_219754</name>
</gene>
<reference evidence="1 2" key="1">
    <citation type="submission" date="2019-04" db="EMBL/GenBank/DDBJ databases">
        <title>Fungal friends and foes A comparative genomics study of 23 Aspergillus species from section Flavi.</title>
        <authorList>
            <consortium name="DOE Joint Genome Institute"/>
            <person name="Kjaerbolling I."/>
            <person name="Vesth T.C."/>
            <person name="Frisvad J.C."/>
            <person name="Nybo J.L."/>
            <person name="Theobald S."/>
            <person name="Kildgaard S."/>
            <person name="Petersen T.I."/>
            <person name="Kuo A."/>
            <person name="Sato A."/>
            <person name="Lyhne E.K."/>
            <person name="Kogle M.E."/>
            <person name="Wiebenga A."/>
            <person name="Kun R.S."/>
            <person name="Lubbers R.J."/>
            <person name="Makela M.R."/>
            <person name="Barry K."/>
            <person name="Chovatia M."/>
            <person name="Clum A."/>
            <person name="Daum C."/>
            <person name="Haridas S."/>
            <person name="He G."/>
            <person name="LaButti K."/>
            <person name="Lipzen A."/>
            <person name="Mondo S."/>
            <person name="Pangilinan J."/>
            <person name="Riley R."/>
            <person name="Salamov A."/>
            <person name="Simmons B.A."/>
            <person name="Magnuson J.K."/>
            <person name="Henrissat B."/>
            <person name="Mortensen U.H."/>
            <person name="Larsen T.O."/>
            <person name="De vries R.P."/>
            <person name="Grigoriev I.V."/>
            <person name="Machida M."/>
            <person name="Baker S.E."/>
            <person name="Andersen M.R."/>
        </authorList>
    </citation>
    <scope>NUCLEOTIDE SEQUENCE [LARGE SCALE GENOMIC DNA]</scope>
    <source>
        <strain evidence="1 2">CBS 117635</strain>
    </source>
</reference>
<organism evidence="1 2">
    <name type="scientific">Aspergillus minisclerotigenes</name>
    <dbReference type="NCBI Taxonomy" id="656917"/>
    <lineage>
        <taxon>Eukaryota</taxon>
        <taxon>Fungi</taxon>
        <taxon>Dikarya</taxon>
        <taxon>Ascomycota</taxon>
        <taxon>Pezizomycotina</taxon>
        <taxon>Eurotiomycetes</taxon>
        <taxon>Eurotiomycetidae</taxon>
        <taxon>Eurotiales</taxon>
        <taxon>Aspergillaceae</taxon>
        <taxon>Aspergillus</taxon>
        <taxon>Aspergillus subgen. Circumdati</taxon>
    </lineage>
</organism>
<dbReference type="EMBL" id="ML732894">
    <property type="protein sequence ID" value="KAB8267652.1"/>
    <property type="molecule type" value="Genomic_DNA"/>
</dbReference>
<dbReference type="AlphaFoldDB" id="A0A5N6ILU1"/>